<keyword evidence="2 3" id="KW-0539">Nucleus</keyword>
<accession>A0AA39JDX7</accession>
<dbReference type="GO" id="GO:0005634">
    <property type="term" value="C:nucleus"/>
    <property type="evidence" value="ECO:0007669"/>
    <property type="project" value="UniProtKB-SubCell"/>
</dbReference>
<dbReference type="PROSITE" id="PS51477">
    <property type="entry name" value="PAH"/>
    <property type="match status" value="1"/>
</dbReference>
<organism evidence="5 6">
    <name type="scientific">Armillaria borealis</name>
    <dbReference type="NCBI Taxonomy" id="47425"/>
    <lineage>
        <taxon>Eukaryota</taxon>
        <taxon>Fungi</taxon>
        <taxon>Dikarya</taxon>
        <taxon>Basidiomycota</taxon>
        <taxon>Agaricomycotina</taxon>
        <taxon>Agaricomycetes</taxon>
        <taxon>Agaricomycetidae</taxon>
        <taxon>Agaricales</taxon>
        <taxon>Marasmiineae</taxon>
        <taxon>Physalacriaceae</taxon>
        <taxon>Armillaria</taxon>
    </lineage>
</organism>
<keyword evidence="6" id="KW-1185">Reference proteome</keyword>
<protein>
    <submittedName>
        <fullName evidence="5">Uncharacterized protein</fullName>
    </submittedName>
</protein>
<dbReference type="SUPFAM" id="SSF47762">
    <property type="entry name" value="PAH2 domain"/>
    <property type="match status" value="1"/>
</dbReference>
<evidence type="ECO:0000256" key="4">
    <source>
        <dbReference type="SAM" id="MobiDB-lite"/>
    </source>
</evidence>
<dbReference type="InterPro" id="IPR036600">
    <property type="entry name" value="PAH_sf"/>
</dbReference>
<feature type="region of interest" description="Disordered" evidence="4">
    <location>
        <begin position="140"/>
        <end position="185"/>
    </location>
</feature>
<evidence type="ECO:0000256" key="1">
    <source>
        <dbReference type="ARBA" id="ARBA00004123"/>
    </source>
</evidence>
<comment type="subcellular location">
    <subcellularLocation>
        <location evidence="1 3">Nucleus</location>
    </subcellularLocation>
</comment>
<reference evidence="5" key="1">
    <citation type="submission" date="2023-06" db="EMBL/GenBank/DDBJ databases">
        <authorList>
            <consortium name="Lawrence Berkeley National Laboratory"/>
            <person name="Ahrendt S."/>
            <person name="Sahu N."/>
            <person name="Indic B."/>
            <person name="Wong-Bajracharya J."/>
            <person name="Merenyi Z."/>
            <person name="Ke H.-M."/>
            <person name="Monk M."/>
            <person name="Kocsube S."/>
            <person name="Drula E."/>
            <person name="Lipzen A."/>
            <person name="Balint B."/>
            <person name="Henrissat B."/>
            <person name="Andreopoulos B."/>
            <person name="Martin F.M."/>
            <person name="Harder C.B."/>
            <person name="Rigling D."/>
            <person name="Ford K.L."/>
            <person name="Foster G.D."/>
            <person name="Pangilinan J."/>
            <person name="Papanicolaou A."/>
            <person name="Barry K."/>
            <person name="LaButti K."/>
            <person name="Viragh M."/>
            <person name="Koriabine M."/>
            <person name="Yan M."/>
            <person name="Riley R."/>
            <person name="Champramary S."/>
            <person name="Plett K.L."/>
            <person name="Tsai I.J."/>
            <person name="Slot J."/>
            <person name="Sipos G."/>
            <person name="Plett J."/>
            <person name="Nagy L.G."/>
            <person name="Grigoriev I.V."/>
        </authorList>
    </citation>
    <scope>NUCLEOTIDE SEQUENCE</scope>
    <source>
        <strain evidence="5">FPL87.14</strain>
    </source>
</reference>
<evidence type="ECO:0000313" key="6">
    <source>
        <dbReference type="Proteomes" id="UP001175226"/>
    </source>
</evidence>
<dbReference type="AlphaFoldDB" id="A0AA39JDX7"/>
<dbReference type="Proteomes" id="UP001175226">
    <property type="component" value="Unassembled WGS sequence"/>
</dbReference>
<comment type="caution">
    <text evidence="5">The sequence shown here is derived from an EMBL/GenBank/DDBJ whole genome shotgun (WGS) entry which is preliminary data.</text>
</comment>
<dbReference type="GO" id="GO:0006355">
    <property type="term" value="P:regulation of DNA-templated transcription"/>
    <property type="evidence" value="ECO:0007669"/>
    <property type="project" value="InterPro"/>
</dbReference>
<evidence type="ECO:0000256" key="3">
    <source>
        <dbReference type="PROSITE-ProRule" id="PRU00810"/>
    </source>
</evidence>
<proteinExistence type="predicted"/>
<dbReference type="InterPro" id="IPR003822">
    <property type="entry name" value="PAH"/>
</dbReference>
<feature type="compositionally biased region" description="Polar residues" evidence="4">
    <location>
        <begin position="160"/>
        <end position="178"/>
    </location>
</feature>
<name>A0AA39JDX7_9AGAR</name>
<evidence type="ECO:0000313" key="5">
    <source>
        <dbReference type="EMBL" id="KAK0440995.1"/>
    </source>
</evidence>
<gene>
    <name evidence="5" type="ORF">EV421DRAFT_740279</name>
</gene>
<feature type="region of interest" description="Disordered" evidence="4">
    <location>
        <begin position="1"/>
        <end position="32"/>
    </location>
</feature>
<dbReference type="Gene3D" id="1.20.1160.11">
    <property type="entry name" value="Paired amphipathic helix"/>
    <property type="match status" value="1"/>
</dbReference>
<sequence length="185" mass="20007">MAGCVHGDHDPLATSQSERLRKPISPSKTHPDAATVGFLSTVEKEFPNNPEVYMASSEILSDVQKLSDDCKEELHAILHRAQELFDEHVDLVLALDAFLPDGYHIECTTLALPRNTIQITSETASDGRKQSILWDDALPEAASASSPPNRSSPLEGGLAQTGTLSRNLENPSGSQCNRPGTRCTC</sequence>
<feature type="compositionally biased region" description="Basic and acidic residues" evidence="4">
    <location>
        <begin position="1"/>
        <end position="11"/>
    </location>
</feature>
<dbReference type="EMBL" id="JAUEPT010000031">
    <property type="protein sequence ID" value="KAK0440995.1"/>
    <property type="molecule type" value="Genomic_DNA"/>
</dbReference>
<feature type="compositionally biased region" description="Low complexity" evidence="4">
    <location>
        <begin position="140"/>
        <end position="153"/>
    </location>
</feature>
<evidence type="ECO:0000256" key="2">
    <source>
        <dbReference type="ARBA" id="ARBA00023242"/>
    </source>
</evidence>